<reference evidence="3" key="1">
    <citation type="journal article" date="2019" name="Int. J. Syst. Evol. Microbiol.">
        <title>The Global Catalogue of Microorganisms (GCM) 10K type strain sequencing project: providing services to taxonomists for standard genome sequencing and annotation.</title>
        <authorList>
            <consortium name="The Broad Institute Genomics Platform"/>
            <consortium name="The Broad Institute Genome Sequencing Center for Infectious Disease"/>
            <person name="Wu L."/>
            <person name="Ma J."/>
        </authorList>
    </citation>
    <scope>NUCLEOTIDE SEQUENCE [LARGE SCALE GENOMIC DNA]</scope>
    <source>
        <strain evidence="3">CGMCC 4.7393</strain>
    </source>
</reference>
<dbReference type="EMBL" id="JBHSYQ010000016">
    <property type="protein sequence ID" value="MFC6999926.1"/>
    <property type="molecule type" value="Genomic_DNA"/>
</dbReference>
<name>A0ABW2DUK5_9BACT</name>
<keyword evidence="1" id="KW-0812">Transmembrane</keyword>
<dbReference type="Proteomes" id="UP001596405">
    <property type="component" value="Unassembled WGS sequence"/>
</dbReference>
<protein>
    <submittedName>
        <fullName evidence="2">Uncharacterized protein</fullName>
    </submittedName>
</protein>
<keyword evidence="1" id="KW-1133">Transmembrane helix</keyword>
<keyword evidence="1" id="KW-0472">Membrane</keyword>
<organism evidence="2 3">
    <name type="scientific">Rufibacter roseus</name>
    <dbReference type="NCBI Taxonomy" id="1567108"/>
    <lineage>
        <taxon>Bacteria</taxon>
        <taxon>Pseudomonadati</taxon>
        <taxon>Bacteroidota</taxon>
        <taxon>Cytophagia</taxon>
        <taxon>Cytophagales</taxon>
        <taxon>Hymenobacteraceae</taxon>
        <taxon>Rufibacter</taxon>
    </lineage>
</organism>
<dbReference type="RefSeq" id="WP_153042204.1">
    <property type="nucleotide sequence ID" value="NZ_JBHSYQ010000016.1"/>
</dbReference>
<gene>
    <name evidence="2" type="ORF">ACFQHR_19985</name>
</gene>
<proteinExistence type="predicted"/>
<feature type="transmembrane region" description="Helical" evidence="1">
    <location>
        <begin position="62"/>
        <end position="86"/>
    </location>
</feature>
<sequence>MADPKPHEETFFVSLAPCAHGRGAPPCGFALPFSLDLRSCRWRGTAQSEALIPTAGISSNSAAIAAVEMLLLVICFCGSWVESLALSRISFFLM</sequence>
<comment type="caution">
    <text evidence="2">The sequence shown here is derived from an EMBL/GenBank/DDBJ whole genome shotgun (WGS) entry which is preliminary data.</text>
</comment>
<evidence type="ECO:0000256" key="1">
    <source>
        <dbReference type="SAM" id="Phobius"/>
    </source>
</evidence>
<evidence type="ECO:0000313" key="2">
    <source>
        <dbReference type="EMBL" id="MFC6999926.1"/>
    </source>
</evidence>
<keyword evidence="3" id="KW-1185">Reference proteome</keyword>
<accession>A0ABW2DUK5</accession>
<evidence type="ECO:0000313" key="3">
    <source>
        <dbReference type="Proteomes" id="UP001596405"/>
    </source>
</evidence>